<dbReference type="Gene3D" id="3.40.50.150">
    <property type="entry name" value="Vaccinia Virus protein VP39"/>
    <property type="match status" value="1"/>
</dbReference>
<keyword evidence="1" id="KW-0808">Transferase</keyword>
<dbReference type="PANTHER" id="PTHR32266:SF12">
    <property type="entry name" value="NICOTIANAMINE SYNTHASE 3"/>
    <property type="match status" value="1"/>
</dbReference>
<evidence type="ECO:0000256" key="1">
    <source>
        <dbReference type="ARBA" id="ARBA00022679"/>
    </source>
</evidence>
<dbReference type="PATRIC" id="fig|1036673.3.peg.4866"/>
<accession>F8FC18</accession>
<dbReference type="Proteomes" id="UP000006620">
    <property type="component" value="Chromosome"/>
</dbReference>
<dbReference type="SUPFAM" id="SSF53335">
    <property type="entry name" value="S-adenosyl-L-methionine-dependent methyltransferases"/>
    <property type="match status" value="1"/>
</dbReference>
<dbReference type="PROSITE" id="PS51142">
    <property type="entry name" value="NAS"/>
    <property type="match status" value="1"/>
</dbReference>
<evidence type="ECO:0000313" key="3">
    <source>
        <dbReference type="EMBL" id="AEI43779.1"/>
    </source>
</evidence>
<dbReference type="KEGG" id="pms:KNP414_05255"/>
<protein>
    <submittedName>
        <fullName evidence="3">Nicotianamine synthase</fullName>
    </submittedName>
</protein>
<dbReference type="GO" id="GO:0030418">
    <property type="term" value="P:nicotianamine biosynthetic process"/>
    <property type="evidence" value="ECO:0007669"/>
    <property type="project" value="InterPro"/>
</dbReference>
<proteinExistence type="predicted"/>
<organism evidence="3 4">
    <name type="scientific">Paenibacillus mucilaginosus (strain KNP414)</name>
    <dbReference type="NCBI Taxonomy" id="1036673"/>
    <lineage>
        <taxon>Bacteria</taxon>
        <taxon>Bacillati</taxon>
        <taxon>Bacillota</taxon>
        <taxon>Bacilli</taxon>
        <taxon>Bacillales</taxon>
        <taxon>Paenibacillaceae</taxon>
        <taxon>Paenibacillus</taxon>
    </lineage>
</organism>
<dbReference type="HOGENOM" id="CLU_949444_0_0_9"/>
<dbReference type="GO" id="GO:0030410">
    <property type="term" value="F:nicotianamine synthase activity"/>
    <property type="evidence" value="ECO:0007669"/>
    <property type="project" value="InterPro"/>
</dbReference>
<name>F8FC18_PAEMK</name>
<gene>
    <name evidence="3" type="ordered locus">KNP414_05255</name>
</gene>
<reference evidence="4" key="1">
    <citation type="submission" date="2011-06" db="EMBL/GenBank/DDBJ databases">
        <title>Complete genome sequence of Paenibacillus mucilaginosus KNP414.</title>
        <authorList>
            <person name="Wang J."/>
            <person name="Hu S."/>
            <person name="Hu X."/>
            <person name="Zhang B."/>
            <person name="Dong D."/>
            <person name="Zhang S."/>
            <person name="Zhao K."/>
            <person name="Wu D."/>
        </authorList>
    </citation>
    <scope>NUCLEOTIDE SEQUENCE [LARGE SCALE GENOMIC DNA]</scope>
    <source>
        <strain evidence="4">KNP414</strain>
    </source>
</reference>
<keyword evidence="2" id="KW-0949">S-adenosyl-L-methionine</keyword>
<dbReference type="AlphaFoldDB" id="F8FC18"/>
<dbReference type="EMBL" id="CP002869">
    <property type="protein sequence ID" value="AEI43779.1"/>
    <property type="molecule type" value="Genomic_DNA"/>
</dbReference>
<sequence>METNWLEPAPWSRTEEDRRVRELIAVIRQTWAALSVDSAGRGIPSSVRSAVELLRHHVRQPYSAEQVEQVLTHRDVSRLHKGLLAKLAEAEAGMELADALQLGVRSRLELDDLGDHGSWRVYETLVGHELELLGGLLPAGLPLAFVGSGPLPLSAVLIHLRQGSPVTCIDSDPAACAVSRTLLGRLGLKEGIRVVQEEGCAFDYAPYAAVFVASLVSGKAGVLERIRDTRADAVVAVRTAEGMRRLMYESVDEAELSAAGWSLLGRTRPAERVVINSTLLYRQS</sequence>
<dbReference type="Pfam" id="PF03059">
    <property type="entry name" value="NAS"/>
    <property type="match status" value="1"/>
</dbReference>
<dbReference type="InterPro" id="IPR004298">
    <property type="entry name" value="Nicotian_synth"/>
</dbReference>
<dbReference type="RefSeq" id="WP_013918932.1">
    <property type="nucleotide sequence ID" value="NC_015690.1"/>
</dbReference>
<evidence type="ECO:0000256" key="2">
    <source>
        <dbReference type="ARBA" id="ARBA00022691"/>
    </source>
</evidence>
<dbReference type="InterPro" id="IPR029063">
    <property type="entry name" value="SAM-dependent_MTases_sf"/>
</dbReference>
<reference evidence="3 4" key="2">
    <citation type="journal article" date="2013" name="Genome Announc.">
        <title>Genome Sequence of Growth-Improving Paenibacillus mucilaginosus Strain KNP414.</title>
        <authorList>
            <person name="Lu J.J."/>
            <person name="Wang J.F."/>
            <person name="Hu X.F."/>
        </authorList>
    </citation>
    <scope>NUCLEOTIDE SEQUENCE [LARGE SCALE GENOMIC DNA]</scope>
    <source>
        <strain evidence="3 4">KNP414</strain>
    </source>
</reference>
<dbReference type="PANTHER" id="PTHR32266">
    <property type="entry name" value="NICOTIANAMINE SYNTHASE 3"/>
    <property type="match status" value="1"/>
</dbReference>
<evidence type="ECO:0000313" key="4">
    <source>
        <dbReference type="Proteomes" id="UP000006620"/>
    </source>
</evidence>